<dbReference type="OrthoDB" id="9809462at2"/>
<dbReference type="Pfam" id="PF01037">
    <property type="entry name" value="AsnC_trans_reg"/>
    <property type="match status" value="1"/>
</dbReference>
<dbReference type="Gene3D" id="1.10.10.10">
    <property type="entry name" value="Winged helix-like DNA-binding domain superfamily/Winged helix DNA-binding domain"/>
    <property type="match status" value="1"/>
</dbReference>
<dbReference type="RefSeq" id="WP_114043936.1">
    <property type="nucleotide sequence ID" value="NZ_CP025198.1"/>
</dbReference>
<keyword evidence="3" id="KW-0804">Transcription</keyword>
<feature type="domain" description="HTH asnC-type" evidence="4">
    <location>
        <begin position="7"/>
        <end position="68"/>
    </location>
</feature>
<reference evidence="5 6" key="1">
    <citation type="submission" date="2017-12" db="EMBL/GenBank/DDBJ databases">
        <title>The whole genome sequence of the Acidipropionibacterium virtanenii sp. nov. type strain JS278.</title>
        <authorList>
            <person name="Laine P."/>
            <person name="Deptula P."/>
            <person name="Varmanen P."/>
            <person name="Auvinen P."/>
        </authorList>
    </citation>
    <scope>NUCLEOTIDE SEQUENCE [LARGE SCALE GENOMIC DNA]</scope>
    <source>
        <strain evidence="5 6">JS278</strain>
    </source>
</reference>
<proteinExistence type="predicted"/>
<dbReference type="SUPFAM" id="SSF54909">
    <property type="entry name" value="Dimeric alpha+beta barrel"/>
    <property type="match status" value="1"/>
</dbReference>
<name>A0A344URD2_9ACTN</name>
<dbReference type="PRINTS" id="PR00033">
    <property type="entry name" value="HTHASNC"/>
</dbReference>
<dbReference type="InterPro" id="IPR019887">
    <property type="entry name" value="Tscrpt_reg_AsnC/Lrp_C"/>
</dbReference>
<dbReference type="EMBL" id="CP025198">
    <property type="protein sequence ID" value="AXE37830.1"/>
    <property type="molecule type" value="Genomic_DNA"/>
</dbReference>
<dbReference type="Pfam" id="PF13412">
    <property type="entry name" value="HTH_24"/>
    <property type="match status" value="1"/>
</dbReference>
<dbReference type="InterPro" id="IPR036390">
    <property type="entry name" value="WH_DNA-bd_sf"/>
</dbReference>
<evidence type="ECO:0000313" key="6">
    <source>
        <dbReference type="Proteomes" id="UP000251995"/>
    </source>
</evidence>
<dbReference type="GO" id="GO:0043565">
    <property type="term" value="F:sequence-specific DNA binding"/>
    <property type="evidence" value="ECO:0007669"/>
    <property type="project" value="InterPro"/>
</dbReference>
<dbReference type="GO" id="GO:0043200">
    <property type="term" value="P:response to amino acid"/>
    <property type="evidence" value="ECO:0007669"/>
    <property type="project" value="TreeGrafter"/>
</dbReference>
<dbReference type="InterPro" id="IPR011008">
    <property type="entry name" value="Dimeric_a/b-barrel"/>
</dbReference>
<dbReference type="AlphaFoldDB" id="A0A344URD2"/>
<dbReference type="KEGG" id="acij:JS278_00639"/>
<evidence type="ECO:0000256" key="1">
    <source>
        <dbReference type="ARBA" id="ARBA00023015"/>
    </source>
</evidence>
<evidence type="ECO:0000256" key="2">
    <source>
        <dbReference type="ARBA" id="ARBA00023125"/>
    </source>
</evidence>
<dbReference type="SUPFAM" id="SSF46785">
    <property type="entry name" value="Winged helix' DNA-binding domain"/>
    <property type="match status" value="1"/>
</dbReference>
<evidence type="ECO:0000256" key="3">
    <source>
        <dbReference type="ARBA" id="ARBA00023163"/>
    </source>
</evidence>
<dbReference type="InterPro" id="IPR019888">
    <property type="entry name" value="Tscrpt_reg_AsnC-like"/>
</dbReference>
<keyword evidence="6" id="KW-1185">Reference proteome</keyword>
<dbReference type="PANTHER" id="PTHR30154:SF53">
    <property type="entry name" value="HTH-TYPE TRANSCRIPTIONAL REGULATOR LRPC"/>
    <property type="match status" value="1"/>
</dbReference>
<dbReference type="GO" id="GO:0005829">
    <property type="term" value="C:cytosol"/>
    <property type="evidence" value="ECO:0007669"/>
    <property type="project" value="TreeGrafter"/>
</dbReference>
<dbReference type="InterPro" id="IPR000485">
    <property type="entry name" value="AsnC-type_HTH_dom"/>
</dbReference>
<keyword evidence="1" id="KW-0805">Transcription regulation</keyword>
<dbReference type="SMART" id="SM00344">
    <property type="entry name" value="HTH_ASNC"/>
    <property type="match status" value="1"/>
</dbReference>
<dbReference type="InterPro" id="IPR036388">
    <property type="entry name" value="WH-like_DNA-bd_sf"/>
</dbReference>
<keyword evidence="2 5" id="KW-0238">DNA-binding</keyword>
<evidence type="ECO:0000313" key="5">
    <source>
        <dbReference type="EMBL" id="AXE37830.1"/>
    </source>
</evidence>
<dbReference type="PANTHER" id="PTHR30154">
    <property type="entry name" value="LEUCINE-RESPONSIVE REGULATORY PROTEIN"/>
    <property type="match status" value="1"/>
</dbReference>
<dbReference type="Proteomes" id="UP000251995">
    <property type="component" value="Chromosome"/>
</dbReference>
<protein>
    <submittedName>
        <fullName evidence="5">DNA-binding transcriptional activator DecR</fullName>
    </submittedName>
</protein>
<sequence length="155" mass="16645">MARGEGLDSADRRLLAVLAADGRAKLSALAEATGMSVSTVQARVRRLEDAGVITGYRAVVDPVAVGRPMSAFVEIYAEPEEDEQVPGILEGIEDVTACWSVAGEATHLVTLSVADAQALDHVLSRIRAALRTRTRTTMVLRIHFERSVTTMTPES</sequence>
<dbReference type="PROSITE" id="PS50956">
    <property type="entry name" value="HTH_ASNC_2"/>
    <property type="match status" value="1"/>
</dbReference>
<dbReference type="Gene3D" id="3.30.70.920">
    <property type="match status" value="1"/>
</dbReference>
<evidence type="ECO:0000259" key="4">
    <source>
        <dbReference type="PROSITE" id="PS50956"/>
    </source>
</evidence>
<gene>
    <name evidence="5" type="primary">decR</name>
    <name evidence="5" type="ORF">JS278_00639</name>
</gene>
<dbReference type="CDD" id="cd00090">
    <property type="entry name" value="HTH_ARSR"/>
    <property type="match status" value="1"/>
</dbReference>
<dbReference type="InterPro" id="IPR011991">
    <property type="entry name" value="ArsR-like_HTH"/>
</dbReference>
<organism evidence="5 6">
    <name type="scientific">Acidipropionibacterium virtanenii</name>
    <dbReference type="NCBI Taxonomy" id="2057246"/>
    <lineage>
        <taxon>Bacteria</taxon>
        <taxon>Bacillati</taxon>
        <taxon>Actinomycetota</taxon>
        <taxon>Actinomycetes</taxon>
        <taxon>Propionibacteriales</taxon>
        <taxon>Propionibacteriaceae</taxon>
        <taxon>Acidipropionibacterium</taxon>
    </lineage>
</organism>
<accession>A0A344URD2</accession>